<dbReference type="SUPFAM" id="SSF46915">
    <property type="entry name" value="Polynucleotide phosphorylase/guanosine pentaphosphate synthase (PNPase/GPSI), domain 3"/>
    <property type="match status" value="1"/>
</dbReference>
<dbReference type="InterPro" id="IPR020568">
    <property type="entry name" value="Ribosomal_Su5_D2-typ_SF"/>
</dbReference>
<feature type="region of interest" description="Disordered" evidence="9">
    <location>
        <begin position="698"/>
        <end position="722"/>
    </location>
</feature>
<gene>
    <name evidence="8" type="primary">pnp</name>
    <name evidence="11" type="ordered locus">Selin_2232</name>
</gene>
<dbReference type="InterPro" id="IPR036456">
    <property type="entry name" value="PNPase_PH_RNA-bd_sf"/>
</dbReference>
<dbReference type="FunFam" id="3.30.230.70:FF:000001">
    <property type="entry name" value="Polyribonucleotide nucleotidyltransferase"/>
    <property type="match status" value="1"/>
</dbReference>
<dbReference type="PROSITE" id="PS50084">
    <property type="entry name" value="KH_TYPE_1"/>
    <property type="match status" value="1"/>
</dbReference>
<accession>E6W3S1</accession>
<dbReference type="PANTHER" id="PTHR11252">
    <property type="entry name" value="POLYRIBONUCLEOTIDE NUCLEOTIDYLTRANSFERASE"/>
    <property type="match status" value="1"/>
</dbReference>
<evidence type="ECO:0000256" key="9">
    <source>
        <dbReference type="SAM" id="MobiDB-lite"/>
    </source>
</evidence>
<evidence type="ECO:0000256" key="6">
    <source>
        <dbReference type="ARBA" id="ARBA00022842"/>
    </source>
</evidence>
<dbReference type="SUPFAM" id="SSF54211">
    <property type="entry name" value="Ribosomal protein S5 domain 2-like"/>
    <property type="match status" value="2"/>
</dbReference>
<protein>
    <recommendedName>
        <fullName evidence="8">Polyribonucleotide nucleotidyltransferase</fullName>
        <ecNumber evidence="8">2.7.7.8</ecNumber>
    </recommendedName>
    <alternativeName>
        <fullName evidence="8">Polynucleotide phosphorylase</fullName>
        <shortName evidence="8">PNPase</shortName>
    </alternativeName>
</protein>
<keyword evidence="3 8" id="KW-0808">Transferase</keyword>
<feature type="domain" description="S1 motif" evidence="10">
    <location>
        <begin position="623"/>
        <end position="692"/>
    </location>
</feature>
<evidence type="ECO:0000256" key="8">
    <source>
        <dbReference type="HAMAP-Rule" id="MF_01595"/>
    </source>
</evidence>
<feature type="binding site" evidence="8">
    <location>
        <position position="487"/>
    </location>
    <ligand>
        <name>Mg(2+)</name>
        <dbReference type="ChEBI" id="CHEBI:18420"/>
    </ligand>
</feature>
<dbReference type="GO" id="GO:0004654">
    <property type="term" value="F:polyribonucleotide nucleotidyltransferase activity"/>
    <property type="evidence" value="ECO:0007669"/>
    <property type="project" value="UniProtKB-UniRule"/>
</dbReference>
<keyword evidence="5 8" id="KW-0479">Metal-binding</keyword>
<dbReference type="GO" id="GO:0006396">
    <property type="term" value="P:RNA processing"/>
    <property type="evidence" value="ECO:0007669"/>
    <property type="project" value="InterPro"/>
</dbReference>
<dbReference type="SMART" id="SM00322">
    <property type="entry name" value="KH"/>
    <property type="match status" value="1"/>
</dbReference>
<dbReference type="Pfam" id="PF00013">
    <property type="entry name" value="KH_1"/>
    <property type="match status" value="1"/>
</dbReference>
<dbReference type="NCBIfam" id="TIGR03591">
    <property type="entry name" value="polynuc_phos"/>
    <property type="match status" value="1"/>
</dbReference>
<comment type="cofactor">
    <cofactor evidence="8">
        <name>Mg(2+)</name>
        <dbReference type="ChEBI" id="CHEBI:18420"/>
    </cofactor>
</comment>
<evidence type="ECO:0000256" key="1">
    <source>
        <dbReference type="ARBA" id="ARBA00007404"/>
    </source>
</evidence>
<dbReference type="Gene3D" id="3.30.1370.10">
    <property type="entry name" value="K Homology domain, type 1"/>
    <property type="match status" value="1"/>
</dbReference>
<comment type="similarity">
    <text evidence="1 8">Belongs to the polyribonucleotide nucleotidyltransferase family.</text>
</comment>
<evidence type="ECO:0000313" key="12">
    <source>
        <dbReference type="Proteomes" id="UP000002572"/>
    </source>
</evidence>
<dbReference type="InterPro" id="IPR015847">
    <property type="entry name" value="ExoRNase_PH_dom2"/>
</dbReference>
<dbReference type="GO" id="GO:0006402">
    <property type="term" value="P:mRNA catabolic process"/>
    <property type="evidence" value="ECO:0007669"/>
    <property type="project" value="UniProtKB-UniRule"/>
</dbReference>
<dbReference type="FunFam" id="3.30.1370.10:FF:000001">
    <property type="entry name" value="Polyribonucleotide nucleotidyltransferase"/>
    <property type="match status" value="1"/>
</dbReference>
<comment type="function">
    <text evidence="8">Involved in mRNA degradation. Catalyzes the phosphorolysis of single-stranded polyribonucleotides processively in the 3'- to 5'-direction.</text>
</comment>
<keyword evidence="2 8" id="KW-0963">Cytoplasm</keyword>
<dbReference type="EMBL" id="CP002432">
    <property type="protein sequence ID" value="ADU66952.1"/>
    <property type="molecule type" value="Genomic_DNA"/>
</dbReference>
<dbReference type="GO" id="GO:0005829">
    <property type="term" value="C:cytosol"/>
    <property type="evidence" value="ECO:0007669"/>
    <property type="project" value="TreeGrafter"/>
</dbReference>
<sequence length="722" mass="79028">MESVSVEFGGKIIEMQTGQVARQASAAVVVRQGDNVILVTAVSNNEPKEGIDFFPLTVNYIEKRYSSGRIPGGFKKREGMPSDDETLISRLIDRPLRPLFPDGYFNETQVIATVMSSDGETPADVLAMYGAATALHISDVPFNGPLGACRIGRIDGQFVLNPTYAQIEQSDMDISLAATRDAILMIEAGAKEVSDQDILDAVAFGQREMGRLLDAQEQLRTQAGTPKRAFTPQLVRDEVRGAVREQFAGRLRDALAAGGKMEVYSAIDQTKKDLQEHFAAVLGEEEFAAQKKEYMRAFGDLERDIMRGRILDEGKRVDGRSLNEVRPISIAPSFLPRTHGSVLFTRGETQAIVVTTLGTVSDEQFVENLEGERRSNYMFHYNFPPYCVGEAGFLRSPGRREIGHGALAKRAIEAVLPQGEDFPYTIRIVSEITESNGSSSMASVCGASLALMDAGVPIKGAVSGIAMGLILEGDRFAVLTDILGIEDHLGDMDFKVAGTSRGITSLQMDIKVEGITLEIMKAAIEQANGGRMHILDRMNEALDTHRPELNPHAPRIVTIYVKPDKIRDIIGTGGKVIRGIVEQTGAKIDIDDDGRCLVASANKESLDMAVAIIQGILEEPEIGKTYKGKVKKVAEFGAFVEFLPNQDGLLHISQIDHKRVERVSDVLQEGDELEVQLIEVDSKTGKYKLSRKALLVRPAGMPDDDSDGDGAERRRPMHSKRR</sequence>
<reference evidence="11 12" key="1">
    <citation type="submission" date="2010-12" db="EMBL/GenBank/DDBJ databases">
        <title>Complete sequence of Desulfurispirillum indicum S5.</title>
        <authorList>
            <consortium name="US DOE Joint Genome Institute"/>
            <person name="Lucas S."/>
            <person name="Copeland A."/>
            <person name="Lapidus A."/>
            <person name="Cheng J.-F."/>
            <person name="Goodwin L."/>
            <person name="Pitluck S."/>
            <person name="Chertkov O."/>
            <person name="Held B."/>
            <person name="Detter J.C."/>
            <person name="Han C."/>
            <person name="Tapia R."/>
            <person name="Land M."/>
            <person name="Hauser L."/>
            <person name="Kyrpides N."/>
            <person name="Ivanova N."/>
            <person name="Mikhailova N."/>
            <person name="Haggblom M."/>
            <person name="Rauschenbach I."/>
            <person name="Bini E."/>
            <person name="Woyke T."/>
        </authorList>
    </citation>
    <scope>NUCLEOTIDE SEQUENCE [LARGE SCALE GENOMIC DNA]</scope>
    <source>
        <strain evidence="12">ATCC BAA-1389 / DSM 22839 / S5</strain>
    </source>
</reference>
<dbReference type="FunCoup" id="E6W3S1">
    <property type="interactions" value="510"/>
</dbReference>
<dbReference type="SUPFAM" id="SSF55666">
    <property type="entry name" value="Ribonuclease PH domain 2-like"/>
    <property type="match status" value="2"/>
</dbReference>
<dbReference type="PROSITE" id="PS50126">
    <property type="entry name" value="S1"/>
    <property type="match status" value="1"/>
</dbReference>
<evidence type="ECO:0000256" key="3">
    <source>
        <dbReference type="ARBA" id="ARBA00022679"/>
    </source>
</evidence>
<dbReference type="Gene3D" id="2.40.50.140">
    <property type="entry name" value="Nucleic acid-binding proteins"/>
    <property type="match status" value="1"/>
</dbReference>
<dbReference type="CDD" id="cd11363">
    <property type="entry name" value="RNase_PH_PNPase_1"/>
    <property type="match status" value="1"/>
</dbReference>
<feature type="binding site" evidence="8">
    <location>
        <position position="493"/>
    </location>
    <ligand>
        <name>Mg(2+)</name>
        <dbReference type="ChEBI" id="CHEBI:18420"/>
    </ligand>
</feature>
<organism evidence="11 12">
    <name type="scientific">Desulfurispirillum indicum (strain ATCC BAA-1389 / DSM 22839 / S5)</name>
    <dbReference type="NCBI Taxonomy" id="653733"/>
    <lineage>
        <taxon>Bacteria</taxon>
        <taxon>Pseudomonadati</taxon>
        <taxon>Chrysiogenota</taxon>
        <taxon>Chrysiogenia</taxon>
        <taxon>Chrysiogenales</taxon>
        <taxon>Chrysiogenaceae</taxon>
        <taxon>Desulfurispirillum</taxon>
    </lineage>
</organism>
<dbReference type="SMART" id="SM00316">
    <property type="entry name" value="S1"/>
    <property type="match status" value="1"/>
</dbReference>
<dbReference type="SUPFAM" id="SSF54791">
    <property type="entry name" value="Eukaryotic type KH-domain (KH-domain type I)"/>
    <property type="match status" value="1"/>
</dbReference>
<keyword evidence="6 8" id="KW-0460">Magnesium</keyword>
<keyword evidence="4 8" id="KW-0548">Nucleotidyltransferase</keyword>
<evidence type="ECO:0000256" key="7">
    <source>
        <dbReference type="ARBA" id="ARBA00022884"/>
    </source>
</evidence>
<dbReference type="InterPro" id="IPR004088">
    <property type="entry name" value="KH_dom_type_1"/>
</dbReference>
<dbReference type="InterPro" id="IPR004087">
    <property type="entry name" value="KH_dom"/>
</dbReference>
<dbReference type="SUPFAM" id="SSF50249">
    <property type="entry name" value="Nucleic acid-binding proteins"/>
    <property type="match status" value="1"/>
</dbReference>
<dbReference type="InterPro" id="IPR015848">
    <property type="entry name" value="PNPase_PH_RNA-bd_bac/org-type"/>
</dbReference>
<evidence type="ECO:0000256" key="4">
    <source>
        <dbReference type="ARBA" id="ARBA00022695"/>
    </source>
</evidence>
<dbReference type="InterPro" id="IPR027408">
    <property type="entry name" value="PNPase/RNase_PH_dom_sf"/>
</dbReference>
<dbReference type="HAMAP" id="MF_01595">
    <property type="entry name" value="PNPase"/>
    <property type="match status" value="1"/>
</dbReference>
<dbReference type="Gene3D" id="3.30.230.70">
    <property type="entry name" value="GHMP Kinase, N-terminal domain"/>
    <property type="match status" value="2"/>
</dbReference>
<comment type="catalytic activity">
    <reaction evidence="8">
        <text>RNA(n+1) + phosphate = RNA(n) + a ribonucleoside 5'-diphosphate</text>
        <dbReference type="Rhea" id="RHEA:22096"/>
        <dbReference type="Rhea" id="RHEA-COMP:14527"/>
        <dbReference type="Rhea" id="RHEA-COMP:17342"/>
        <dbReference type="ChEBI" id="CHEBI:43474"/>
        <dbReference type="ChEBI" id="CHEBI:57930"/>
        <dbReference type="ChEBI" id="CHEBI:140395"/>
        <dbReference type="EC" id="2.7.7.8"/>
    </reaction>
</comment>
<dbReference type="CDD" id="cd11364">
    <property type="entry name" value="RNase_PH_PNPase_2"/>
    <property type="match status" value="1"/>
</dbReference>
<dbReference type="PROSITE" id="PS50889">
    <property type="entry name" value="S4"/>
    <property type="match status" value="1"/>
</dbReference>
<dbReference type="Pfam" id="PF00575">
    <property type="entry name" value="S1"/>
    <property type="match status" value="1"/>
</dbReference>
<proteinExistence type="inferred from homology"/>
<dbReference type="AlphaFoldDB" id="E6W3S1"/>
<dbReference type="InterPro" id="IPR001247">
    <property type="entry name" value="ExoRNase_PH_dom1"/>
</dbReference>
<dbReference type="InterPro" id="IPR012340">
    <property type="entry name" value="NA-bd_OB-fold"/>
</dbReference>
<keyword evidence="12" id="KW-1185">Reference proteome</keyword>
<dbReference type="CDD" id="cd02393">
    <property type="entry name" value="KH-I_PNPase"/>
    <property type="match status" value="1"/>
</dbReference>
<dbReference type="PIRSF" id="PIRSF005499">
    <property type="entry name" value="PNPase"/>
    <property type="match status" value="1"/>
</dbReference>
<dbReference type="STRING" id="653733.Selin_2232"/>
<dbReference type="eggNOG" id="COG1185">
    <property type="taxonomic scope" value="Bacteria"/>
</dbReference>
<dbReference type="OrthoDB" id="9804305at2"/>
<dbReference type="Proteomes" id="UP000002572">
    <property type="component" value="Chromosome"/>
</dbReference>
<dbReference type="CDD" id="cd04472">
    <property type="entry name" value="S1_PNPase"/>
    <property type="match status" value="1"/>
</dbReference>
<evidence type="ECO:0000259" key="10">
    <source>
        <dbReference type="PROSITE" id="PS50126"/>
    </source>
</evidence>
<dbReference type="KEGG" id="din:Selin_2232"/>
<dbReference type="Pfam" id="PF03726">
    <property type="entry name" value="PNPase"/>
    <property type="match status" value="1"/>
</dbReference>
<dbReference type="InterPro" id="IPR003029">
    <property type="entry name" value="S1_domain"/>
</dbReference>
<evidence type="ECO:0000313" key="11">
    <source>
        <dbReference type="EMBL" id="ADU66952.1"/>
    </source>
</evidence>
<comment type="subcellular location">
    <subcellularLocation>
        <location evidence="8">Cytoplasm</location>
    </subcellularLocation>
</comment>
<evidence type="ECO:0000256" key="5">
    <source>
        <dbReference type="ARBA" id="ARBA00022723"/>
    </source>
</evidence>
<evidence type="ECO:0000256" key="2">
    <source>
        <dbReference type="ARBA" id="ARBA00022490"/>
    </source>
</evidence>
<dbReference type="GO" id="GO:0003723">
    <property type="term" value="F:RNA binding"/>
    <property type="evidence" value="ECO:0007669"/>
    <property type="project" value="UniProtKB-UniRule"/>
</dbReference>
<dbReference type="PANTHER" id="PTHR11252:SF0">
    <property type="entry name" value="POLYRIBONUCLEOTIDE NUCLEOTIDYLTRANSFERASE 1, MITOCHONDRIAL"/>
    <property type="match status" value="1"/>
</dbReference>
<dbReference type="EC" id="2.7.7.8" evidence="8"/>
<dbReference type="GO" id="GO:0000287">
    <property type="term" value="F:magnesium ion binding"/>
    <property type="evidence" value="ECO:0007669"/>
    <property type="project" value="UniProtKB-UniRule"/>
</dbReference>
<dbReference type="FunFam" id="3.30.230.70:FF:000002">
    <property type="entry name" value="Polyribonucleotide nucleotidyltransferase"/>
    <property type="match status" value="1"/>
</dbReference>
<dbReference type="RefSeq" id="WP_013506828.1">
    <property type="nucleotide sequence ID" value="NC_014836.1"/>
</dbReference>
<dbReference type="Pfam" id="PF01138">
    <property type="entry name" value="RNase_PH"/>
    <property type="match status" value="2"/>
</dbReference>
<name>E6W3S1_DESIS</name>
<dbReference type="InterPro" id="IPR012162">
    <property type="entry name" value="PNPase"/>
</dbReference>
<dbReference type="GO" id="GO:0000175">
    <property type="term" value="F:3'-5'-RNA exonuclease activity"/>
    <property type="evidence" value="ECO:0007669"/>
    <property type="project" value="TreeGrafter"/>
</dbReference>
<dbReference type="FunFam" id="2.40.50.140:FF:000189">
    <property type="entry name" value="Polyribonucleotide nucleotidyltransferase, putative"/>
    <property type="match status" value="1"/>
</dbReference>
<dbReference type="InterPro" id="IPR036612">
    <property type="entry name" value="KH_dom_type_1_sf"/>
</dbReference>
<dbReference type="NCBIfam" id="NF008805">
    <property type="entry name" value="PRK11824.1"/>
    <property type="match status" value="1"/>
</dbReference>
<dbReference type="HOGENOM" id="CLU_004217_2_2_0"/>
<dbReference type="InParanoid" id="E6W3S1"/>
<keyword evidence="7 8" id="KW-0694">RNA-binding</keyword>
<dbReference type="Pfam" id="PF03725">
    <property type="entry name" value="RNase_PH_C"/>
    <property type="match status" value="1"/>
</dbReference>
<dbReference type="InterPro" id="IPR036345">
    <property type="entry name" value="ExoRNase_PH_dom2_sf"/>
</dbReference>